<dbReference type="OrthoDB" id="10263882at2759"/>
<dbReference type="VEuPathDB" id="AmoebaDB:FDP41_011352"/>
<dbReference type="EMBL" id="VFQX01000009">
    <property type="protein sequence ID" value="KAF0982422.1"/>
    <property type="molecule type" value="Genomic_DNA"/>
</dbReference>
<dbReference type="PANTHER" id="PTHR12631">
    <property type="entry name" value="ALPHA-L-IDURONIDASE"/>
    <property type="match status" value="1"/>
</dbReference>
<evidence type="ECO:0000313" key="2">
    <source>
        <dbReference type="EMBL" id="KAF0982422.1"/>
    </source>
</evidence>
<comment type="caution">
    <text evidence="2">The sequence shown here is derived from an EMBL/GenBank/DDBJ whole genome shotgun (WGS) entry which is preliminary data.</text>
</comment>
<gene>
    <name evidence="2" type="ORF">FDP41_011352</name>
</gene>
<keyword evidence="1" id="KW-1133">Transmembrane helix</keyword>
<dbReference type="VEuPathDB" id="AmoebaDB:NfTy_019700"/>
<dbReference type="RefSeq" id="XP_044567135.1">
    <property type="nucleotide sequence ID" value="XM_044701751.1"/>
</dbReference>
<dbReference type="Proteomes" id="UP000444721">
    <property type="component" value="Unassembled WGS sequence"/>
</dbReference>
<dbReference type="GO" id="GO:0004553">
    <property type="term" value="F:hydrolase activity, hydrolyzing O-glycosyl compounds"/>
    <property type="evidence" value="ECO:0007669"/>
    <property type="project" value="TreeGrafter"/>
</dbReference>
<dbReference type="VEuPathDB" id="AmoebaDB:NF0034960"/>
<dbReference type="PANTHER" id="PTHR12631:SF10">
    <property type="entry name" value="BETA-XYLOSIDASE-LIKE PROTEIN-RELATED"/>
    <property type="match status" value="1"/>
</dbReference>
<keyword evidence="1" id="KW-0472">Membrane</keyword>
<feature type="transmembrane region" description="Helical" evidence="1">
    <location>
        <begin position="382"/>
        <end position="402"/>
    </location>
</feature>
<evidence type="ECO:0000313" key="3">
    <source>
        <dbReference type="Proteomes" id="UP000444721"/>
    </source>
</evidence>
<feature type="transmembrane region" description="Helical" evidence="1">
    <location>
        <begin position="208"/>
        <end position="230"/>
    </location>
</feature>
<organism evidence="2 3">
    <name type="scientific">Naegleria fowleri</name>
    <name type="common">Brain eating amoeba</name>
    <dbReference type="NCBI Taxonomy" id="5763"/>
    <lineage>
        <taxon>Eukaryota</taxon>
        <taxon>Discoba</taxon>
        <taxon>Heterolobosea</taxon>
        <taxon>Tetramitia</taxon>
        <taxon>Eutetramitia</taxon>
        <taxon>Vahlkampfiidae</taxon>
        <taxon>Naegleria</taxon>
    </lineage>
</organism>
<keyword evidence="1" id="KW-0812">Transmembrane</keyword>
<dbReference type="GeneID" id="68118567"/>
<dbReference type="InterPro" id="IPR051923">
    <property type="entry name" value="Glycosyl_Hydrolase_39"/>
</dbReference>
<name>A0A6A5C6F4_NAEFO</name>
<keyword evidence="3" id="KW-1185">Reference proteome</keyword>
<dbReference type="OMA" id="MAYFSEM"/>
<accession>A0A6A5C6F4</accession>
<reference evidence="2 3" key="1">
    <citation type="journal article" date="2019" name="Sci. Rep.">
        <title>Nanopore sequencing improves the draft genome of the human pathogenic amoeba Naegleria fowleri.</title>
        <authorList>
            <person name="Liechti N."/>
            <person name="Schurch N."/>
            <person name="Bruggmann R."/>
            <person name="Wittwer M."/>
        </authorList>
    </citation>
    <scope>NUCLEOTIDE SEQUENCE [LARGE SCALE GENOMIC DNA]</scope>
    <source>
        <strain evidence="2 3">ATCC 30894</strain>
    </source>
</reference>
<evidence type="ECO:0000256" key="1">
    <source>
        <dbReference type="SAM" id="Phobius"/>
    </source>
</evidence>
<dbReference type="InterPro" id="IPR017853">
    <property type="entry name" value="GH"/>
</dbReference>
<dbReference type="AlphaFoldDB" id="A0A6A5C6F4"/>
<dbReference type="VEuPathDB" id="AmoebaDB:NF0034970"/>
<sequence length="403" mass="46468">MDKLYKANISSLFFIAGSPRWISSNPSATNYDQYPPTSIEPFIFRVKWLLDKYSTKGLEMIQIWNEVNLPAFWAPMEDPQAYTHLLNATYSELSMKSNVKIAMAGMAYFSEMPFHNQKIMFYSLEALDAFNYCDIVAYHPYYNTPEGNIPQVNAYDVEMKAQVANQYLSQFGKKIYATEWRWSTYTSDFSEQPFITLRQQADYILKRLIMLMYCVLIVSISFHCLIFHLWNFLSFVMDGNENSTLSDRSLILLKTSSLLVPMNDPGNMHSFTVQNSNGDVLWMYWITSSDAMTNPSVTLDASSFIKQNESSSSMRLLVYDLIENVMEVNRTILDVKHVQVNVRTTFRVAKFSMIMNNHTNPIPPQKHESSVKRFASSRVSLAARPFIALLVTFICHVSLVMFL</sequence>
<dbReference type="SUPFAM" id="SSF51445">
    <property type="entry name" value="(Trans)glycosidases"/>
    <property type="match status" value="1"/>
</dbReference>
<proteinExistence type="predicted"/>
<dbReference type="Gene3D" id="3.20.20.80">
    <property type="entry name" value="Glycosidases"/>
    <property type="match status" value="1"/>
</dbReference>
<evidence type="ECO:0008006" key="4">
    <source>
        <dbReference type="Google" id="ProtNLM"/>
    </source>
</evidence>
<protein>
    <recommendedName>
        <fullName evidence="4">Asl1-like glycosyl hydrolase catalytic domain-containing protein</fullName>
    </recommendedName>
</protein>